<reference evidence="2 5" key="2">
    <citation type="submission" date="2021-08" db="EMBL/GenBank/DDBJ databases">
        <title>Complete genome sequence of the strain Aneurinibacillus thermoaerophilus CCM 8960.</title>
        <authorList>
            <person name="Musilova J."/>
            <person name="Kourilova X."/>
            <person name="Pernicova I."/>
            <person name="Bezdicek M."/>
            <person name="Lengerova M."/>
            <person name="Obruca S."/>
            <person name="Sedlar K."/>
        </authorList>
    </citation>
    <scope>NUCLEOTIDE SEQUENCE [LARGE SCALE GENOMIC DNA]</scope>
    <source>
        <strain evidence="2 5">CCM 8960</strain>
    </source>
</reference>
<evidence type="ECO:0000313" key="4">
    <source>
        <dbReference type="Proteomes" id="UP000198956"/>
    </source>
</evidence>
<keyword evidence="5" id="KW-1185">Reference proteome</keyword>
<evidence type="ECO:0000313" key="5">
    <source>
        <dbReference type="Proteomes" id="UP000826616"/>
    </source>
</evidence>
<dbReference type="RefSeq" id="WP_057899052.1">
    <property type="nucleotide sequence ID" value="NZ_CP080764.1"/>
</dbReference>
<evidence type="ECO:0000313" key="2">
    <source>
        <dbReference type="EMBL" id="QYY44112.1"/>
    </source>
</evidence>
<name>A0A1G7XD62_ANETH</name>
<evidence type="ECO:0000313" key="3">
    <source>
        <dbReference type="EMBL" id="SDG82158.1"/>
    </source>
</evidence>
<keyword evidence="1" id="KW-1133">Transmembrane helix</keyword>
<keyword evidence="1" id="KW-0812">Transmembrane</keyword>
<proteinExistence type="predicted"/>
<feature type="transmembrane region" description="Helical" evidence="1">
    <location>
        <begin position="12"/>
        <end position="30"/>
    </location>
</feature>
<dbReference type="EMBL" id="FNDE01000003">
    <property type="protein sequence ID" value="SDG82158.1"/>
    <property type="molecule type" value="Genomic_DNA"/>
</dbReference>
<dbReference type="AlphaFoldDB" id="A0A1G7XD62"/>
<dbReference type="Proteomes" id="UP000826616">
    <property type="component" value="Chromosome"/>
</dbReference>
<evidence type="ECO:0000256" key="1">
    <source>
        <dbReference type="SAM" id="Phobius"/>
    </source>
</evidence>
<gene>
    <name evidence="2" type="ORF">K3F53_08005</name>
    <name evidence="3" type="ORF">SAMN04489735_1003152</name>
</gene>
<sequence length="152" mass="17210">MIFGISYAEWIGYIVVVVLVIVFGLPNAWVKRLEKYYSSDHLHRAVSPDEVNAVILRDSDGNERALESGERERIIDLFNAAKPVQKIESLANTQQGPLLRMVRTDGNSLVIAPYRNDFVVSCFDAKKNDRPITYWAKQDALTEFLHRGAGND</sequence>
<protein>
    <submittedName>
        <fullName evidence="3">Uncharacterized protein</fullName>
    </submittedName>
</protein>
<dbReference type="Proteomes" id="UP000198956">
    <property type="component" value="Unassembled WGS sequence"/>
</dbReference>
<accession>A0A1G7XD62</accession>
<dbReference type="EMBL" id="CP080764">
    <property type="protein sequence ID" value="QYY44112.1"/>
    <property type="molecule type" value="Genomic_DNA"/>
</dbReference>
<organism evidence="3 4">
    <name type="scientific">Aneurinibacillus thermoaerophilus</name>
    <dbReference type="NCBI Taxonomy" id="143495"/>
    <lineage>
        <taxon>Bacteria</taxon>
        <taxon>Bacillati</taxon>
        <taxon>Bacillota</taxon>
        <taxon>Bacilli</taxon>
        <taxon>Bacillales</taxon>
        <taxon>Paenibacillaceae</taxon>
        <taxon>Aneurinibacillus group</taxon>
        <taxon>Aneurinibacillus</taxon>
    </lineage>
</organism>
<dbReference type="GeneID" id="97141310"/>
<reference evidence="3 4" key="1">
    <citation type="submission" date="2016-10" db="EMBL/GenBank/DDBJ databases">
        <authorList>
            <person name="de Groot N.N."/>
        </authorList>
    </citation>
    <scope>NUCLEOTIDE SEQUENCE [LARGE SCALE GENOMIC DNA]</scope>
    <source>
        <strain evidence="3 4">L 420-91</strain>
    </source>
</reference>
<keyword evidence="1" id="KW-0472">Membrane</keyword>